<dbReference type="Proteomes" id="UP000224076">
    <property type="component" value="Unassembled WGS sequence"/>
</dbReference>
<accession>A0A2B3TX55</accession>
<reference evidence="2 3" key="1">
    <citation type="submission" date="2017-09" db="EMBL/GenBank/DDBJ databases">
        <title>Large-scale bioinformatics analysis of Bacillus genomes uncovers conserved roles of natural products in bacterial physiology.</title>
        <authorList>
            <consortium name="Agbiome Team Llc"/>
            <person name="Bleich R.M."/>
            <person name="Grubbs K.J."/>
            <person name="Santa Maria K.C."/>
            <person name="Allen S.E."/>
            <person name="Farag S."/>
            <person name="Shank E.A."/>
            <person name="Bowers A."/>
        </authorList>
    </citation>
    <scope>NUCLEOTIDE SEQUENCE [LARGE SCALE GENOMIC DNA]</scope>
    <source>
        <strain evidence="2 3">AFS061806</strain>
    </source>
</reference>
<keyword evidence="1" id="KW-1133">Transmembrane helix</keyword>
<evidence type="ECO:0000313" key="3">
    <source>
        <dbReference type="Proteomes" id="UP000224076"/>
    </source>
</evidence>
<comment type="caution">
    <text evidence="2">The sequence shown here is derived from an EMBL/GenBank/DDBJ whole genome shotgun (WGS) entry which is preliminary data.</text>
</comment>
<feature type="transmembrane region" description="Helical" evidence="1">
    <location>
        <begin position="48"/>
        <end position="68"/>
    </location>
</feature>
<dbReference type="EMBL" id="NVDG01000046">
    <property type="protein sequence ID" value="PFU38779.1"/>
    <property type="molecule type" value="Genomic_DNA"/>
</dbReference>
<evidence type="ECO:0000256" key="1">
    <source>
        <dbReference type="SAM" id="Phobius"/>
    </source>
</evidence>
<organism evidence="2 3">
    <name type="scientific">Bacillus cereus</name>
    <dbReference type="NCBI Taxonomy" id="1396"/>
    <lineage>
        <taxon>Bacteria</taxon>
        <taxon>Bacillati</taxon>
        <taxon>Bacillota</taxon>
        <taxon>Bacilli</taxon>
        <taxon>Bacillales</taxon>
        <taxon>Bacillaceae</taxon>
        <taxon>Bacillus</taxon>
        <taxon>Bacillus cereus group</taxon>
    </lineage>
</organism>
<keyword evidence="1" id="KW-0812">Transmembrane</keyword>
<gene>
    <name evidence="2" type="ORF">COK86_24915</name>
</gene>
<protein>
    <submittedName>
        <fullName evidence="2">Sporulation protein YjcZ</fullName>
    </submittedName>
</protein>
<name>A0A2B3TX55_BACCE</name>
<sequence length="70" mass="7161">MVNTEKYKVKAIYNTKEDIHMGLGGKGDSGGTGGGEAGQDGKGLSSGYILLIVLFIILIVVGVSYSGLGL</sequence>
<evidence type="ECO:0000313" key="2">
    <source>
        <dbReference type="EMBL" id="PFU38779.1"/>
    </source>
</evidence>
<proteinExistence type="predicted"/>
<dbReference type="AlphaFoldDB" id="A0A2B3TX55"/>
<keyword evidence="1" id="KW-0472">Membrane</keyword>